<dbReference type="SMART" id="SM00645">
    <property type="entry name" value="Pept_C1"/>
    <property type="match status" value="1"/>
</dbReference>
<reference evidence="10" key="2">
    <citation type="journal article" date="2008" name="Genome Biol.">
        <title>Improved genome assembly and evidence-based global gene model set for the chordate Ciona intestinalis: new insight into intron and operon populations.</title>
        <authorList>
            <person name="Satou Y."/>
            <person name="Mineta K."/>
            <person name="Ogasawara M."/>
            <person name="Sasakura Y."/>
            <person name="Shoguchi E."/>
            <person name="Ueno K."/>
            <person name="Yamada L."/>
            <person name="Matsumoto J."/>
            <person name="Wasserscheid J."/>
            <person name="Dewar K."/>
            <person name="Wiley G.B."/>
            <person name="Macmil S.L."/>
            <person name="Roe B.A."/>
            <person name="Zeller R.W."/>
            <person name="Hastings K.E."/>
            <person name="Lemaire P."/>
            <person name="Lindquist E."/>
            <person name="Endo T."/>
            <person name="Hotta K."/>
            <person name="Inaba K."/>
        </authorList>
    </citation>
    <scope>NUCLEOTIDE SEQUENCE [LARGE SCALE GENOMIC DNA]</scope>
    <source>
        <strain evidence="10">wild type</strain>
    </source>
</reference>
<dbReference type="InterPro" id="IPR013201">
    <property type="entry name" value="Prot_inhib_I29"/>
</dbReference>
<dbReference type="Proteomes" id="UP000008144">
    <property type="component" value="Chromosome 12"/>
</dbReference>
<dbReference type="GeneTree" id="ENSGT00940000153321"/>
<keyword evidence="6" id="KW-1015">Disulfide bond</keyword>
<evidence type="ECO:0000259" key="8">
    <source>
        <dbReference type="SMART" id="SM00645"/>
    </source>
</evidence>
<gene>
    <name evidence="10" type="primary">LOC100176092</name>
</gene>
<dbReference type="AlphaFoldDB" id="F6T6J2"/>
<dbReference type="GO" id="GO:0051603">
    <property type="term" value="P:proteolysis involved in protein catabolic process"/>
    <property type="evidence" value="ECO:0000318"/>
    <property type="project" value="GO_Central"/>
</dbReference>
<accession>A0A1W2WFY3</accession>
<dbReference type="InterPro" id="IPR038765">
    <property type="entry name" value="Papain-like_cys_pep_sf"/>
</dbReference>
<dbReference type="SUPFAM" id="SSF54001">
    <property type="entry name" value="Cysteine proteinases"/>
    <property type="match status" value="1"/>
</dbReference>
<comment type="similarity">
    <text evidence="1">Belongs to the peptidase C1 family.</text>
</comment>
<keyword evidence="7" id="KW-0732">Signal</keyword>
<dbReference type="FunFam" id="3.90.70.10:FF:000405">
    <property type="entry name" value="cathepsin L1-like isoform X3"/>
    <property type="match status" value="1"/>
</dbReference>
<dbReference type="EMBL" id="EAAA01000976">
    <property type="status" value="NOT_ANNOTATED_CDS"/>
    <property type="molecule type" value="Genomic_DNA"/>
</dbReference>
<evidence type="ECO:0000256" key="4">
    <source>
        <dbReference type="ARBA" id="ARBA00022807"/>
    </source>
</evidence>
<dbReference type="GO" id="GO:2001235">
    <property type="term" value="P:positive regulation of apoptotic signaling pathway"/>
    <property type="evidence" value="ECO:0000318"/>
    <property type="project" value="GO_Central"/>
</dbReference>
<sequence>MKLLVLALCVAYVASRDTASLKWNEWKNTHGKSYASHEELKRQLIWEKNLRVVTQHNYEYDEGLHTYTMAMTKFADLENDEFAAMYLPRMRKDSRNGFCSAQPVGGFVENPTSIDWRTRGYVTPVKNQLQCGSCWAFSTTGSLEGQHFAKTKNLVSLSEQQLMDCSFKEGDEGCGGGIMDYAFDYIFLAGGVESEADYPYEARNDHCRFDNSSIAATLTGCVDVTSGSETQLEKAVGSIGPVSVAIDASHISFQLYGSGVNYEPMCSTTTLDHGVLAVGYGADNGNEYWIVKNSWGEGWGHLNGYIKMSKNRNNNCGIATQASYPTV</sequence>
<feature type="domain" description="Cathepsin propeptide inhibitor" evidence="9">
    <location>
        <begin position="23"/>
        <end position="82"/>
    </location>
</feature>
<evidence type="ECO:0000256" key="5">
    <source>
        <dbReference type="ARBA" id="ARBA00023145"/>
    </source>
</evidence>
<dbReference type="HOGENOM" id="CLU_012184_1_2_1"/>
<evidence type="ECO:0000256" key="2">
    <source>
        <dbReference type="ARBA" id="ARBA00022670"/>
    </source>
</evidence>
<organism evidence="10 11">
    <name type="scientific">Ciona intestinalis</name>
    <name type="common">Transparent sea squirt</name>
    <name type="synonym">Ascidia intestinalis</name>
    <dbReference type="NCBI Taxonomy" id="7719"/>
    <lineage>
        <taxon>Eukaryota</taxon>
        <taxon>Metazoa</taxon>
        <taxon>Chordata</taxon>
        <taxon>Tunicata</taxon>
        <taxon>Ascidiacea</taxon>
        <taxon>Phlebobranchia</taxon>
        <taxon>Cionidae</taxon>
        <taxon>Ciona</taxon>
    </lineage>
</organism>
<dbReference type="InterPro" id="IPR039417">
    <property type="entry name" value="Peptidase_C1A_papain-like"/>
</dbReference>
<feature type="chain" id="PRO_5014089987" evidence="7">
    <location>
        <begin position="16"/>
        <end position="327"/>
    </location>
</feature>
<evidence type="ECO:0000259" key="9">
    <source>
        <dbReference type="SMART" id="SM00848"/>
    </source>
</evidence>
<dbReference type="PROSITE" id="PS00639">
    <property type="entry name" value="THIOL_PROTEASE_HIS"/>
    <property type="match status" value="1"/>
</dbReference>
<dbReference type="PANTHER" id="PTHR12411">
    <property type="entry name" value="CYSTEINE PROTEASE FAMILY C1-RELATED"/>
    <property type="match status" value="1"/>
</dbReference>
<reference evidence="11" key="1">
    <citation type="journal article" date="2002" name="Science">
        <title>The draft genome of Ciona intestinalis: insights into chordate and vertebrate origins.</title>
        <authorList>
            <person name="Dehal P."/>
            <person name="Satou Y."/>
            <person name="Campbell R.K."/>
            <person name="Chapman J."/>
            <person name="Degnan B."/>
            <person name="De Tomaso A."/>
            <person name="Davidson B."/>
            <person name="Di Gregorio A."/>
            <person name="Gelpke M."/>
            <person name="Goodstein D.M."/>
            <person name="Harafuji N."/>
            <person name="Hastings K.E."/>
            <person name="Ho I."/>
            <person name="Hotta K."/>
            <person name="Huang W."/>
            <person name="Kawashima T."/>
            <person name="Lemaire P."/>
            <person name="Martinez D."/>
            <person name="Meinertzhagen I.A."/>
            <person name="Necula S."/>
            <person name="Nonaka M."/>
            <person name="Putnam N."/>
            <person name="Rash S."/>
            <person name="Saiga H."/>
            <person name="Satake M."/>
            <person name="Terry A."/>
            <person name="Yamada L."/>
            <person name="Wang H.G."/>
            <person name="Awazu S."/>
            <person name="Azumi K."/>
            <person name="Boore J."/>
            <person name="Branno M."/>
            <person name="Chin-Bow S."/>
            <person name="DeSantis R."/>
            <person name="Doyle S."/>
            <person name="Francino P."/>
            <person name="Keys D.N."/>
            <person name="Haga S."/>
            <person name="Hayashi H."/>
            <person name="Hino K."/>
            <person name="Imai K.S."/>
            <person name="Inaba K."/>
            <person name="Kano S."/>
            <person name="Kobayashi K."/>
            <person name="Kobayashi M."/>
            <person name="Lee B.I."/>
            <person name="Makabe K.W."/>
            <person name="Manohar C."/>
            <person name="Matassi G."/>
            <person name="Medina M."/>
            <person name="Mochizuki Y."/>
            <person name="Mount S."/>
            <person name="Morishita T."/>
            <person name="Miura S."/>
            <person name="Nakayama A."/>
            <person name="Nishizaka S."/>
            <person name="Nomoto H."/>
            <person name="Ohta F."/>
            <person name="Oishi K."/>
            <person name="Rigoutsos I."/>
            <person name="Sano M."/>
            <person name="Sasaki A."/>
            <person name="Sasakura Y."/>
            <person name="Shoguchi E."/>
            <person name="Shin-i T."/>
            <person name="Spagnuolo A."/>
            <person name="Stainier D."/>
            <person name="Suzuki M.M."/>
            <person name="Tassy O."/>
            <person name="Takatori N."/>
            <person name="Tokuoka M."/>
            <person name="Yagi K."/>
            <person name="Yoshizaki F."/>
            <person name="Wada S."/>
            <person name="Zhang C."/>
            <person name="Hyatt P.D."/>
            <person name="Larimer F."/>
            <person name="Detter C."/>
            <person name="Doggett N."/>
            <person name="Glavina T."/>
            <person name="Hawkins T."/>
            <person name="Richardson P."/>
            <person name="Lucas S."/>
            <person name="Kohara Y."/>
            <person name="Levine M."/>
            <person name="Satoh N."/>
            <person name="Rokhsar D.S."/>
        </authorList>
    </citation>
    <scope>NUCLEOTIDE SEQUENCE [LARGE SCALE GENOMIC DNA]</scope>
</reference>
<keyword evidence="2" id="KW-0645">Protease</keyword>
<dbReference type="CDD" id="cd02248">
    <property type="entry name" value="Peptidase_C1A"/>
    <property type="match status" value="1"/>
</dbReference>
<dbReference type="Gene3D" id="3.90.70.10">
    <property type="entry name" value="Cysteine proteinases"/>
    <property type="match status" value="1"/>
</dbReference>
<evidence type="ECO:0000313" key="11">
    <source>
        <dbReference type="Proteomes" id="UP000008144"/>
    </source>
</evidence>
<reference evidence="10" key="4">
    <citation type="submission" date="2025-09" db="UniProtKB">
        <authorList>
            <consortium name="Ensembl"/>
        </authorList>
    </citation>
    <scope>IDENTIFICATION</scope>
</reference>
<dbReference type="OMA" id="LKYVANH"/>
<dbReference type="RefSeq" id="XP_002130230.1">
    <property type="nucleotide sequence ID" value="XM_002130194.5"/>
</dbReference>
<dbReference type="PRINTS" id="PR00705">
    <property type="entry name" value="PAPAIN"/>
</dbReference>
<dbReference type="PROSITE" id="PS00139">
    <property type="entry name" value="THIOL_PROTEASE_CYS"/>
    <property type="match status" value="1"/>
</dbReference>
<dbReference type="OrthoDB" id="10253408at2759"/>
<keyword evidence="5" id="KW-0865">Zymogen</keyword>
<dbReference type="GO" id="GO:0008656">
    <property type="term" value="F:cysteine-type endopeptidase activator activity involved in apoptotic process"/>
    <property type="evidence" value="ECO:0000318"/>
    <property type="project" value="GO_Central"/>
</dbReference>
<dbReference type="GO" id="GO:0004197">
    <property type="term" value="F:cysteine-type endopeptidase activity"/>
    <property type="evidence" value="ECO:0000318"/>
    <property type="project" value="GO_Central"/>
</dbReference>
<dbReference type="KEGG" id="cin:100176092"/>
<keyword evidence="11" id="KW-1185">Reference proteome</keyword>
<evidence type="ECO:0000256" key="1">
    <source>
        <dbReference type="ARBA" id="ARBA00008455"/>
    </source>
</evidence>
<dbReference type="FunCoup" id="F6T6J2">
    <property type="interactions" value="62"/>
</dbReference>
<dbReference type="GO" id="GO:0005764">
    <property type="term" value="C:lysosome"/>
    <property type="evidence" value="ECO:0000318"/>
    <property type="project" value="GO_Central"/>
</dbReference>
<keyword evidence="3" id="KW-0378">Hydrolase</keyword>
<keyword evidence="4" id="KW-0788">Thiol protease</keyword>
<dbReference type="Ensembl" id="ENSCINT00000015736.3">
    <property type="protein sequence ID" value="ENSCINP00000015736.3"/>
    <property type="gene ID" value="ENSCING00000014249.2"/>
</dbReference>
<dbReference type="InterPro" id="IPR000668">
    <property type="entry name" value="Peptidase_C1A_C"/>
</dbReference>
<dbReference type="Pfam" id="PF00112">
    <property type="entry name" value="Peptidase_C1"/>
    <property type="match status" value="1"/>
</dbReference>
<dbReference type="InterPro" id="IPR013128">
    <property type="entry name" value="Peptidase_C1A"/>
</dbReference>
<name>F6T6J2_CIOIN</name>
<proteinExistence type="inferred from homology"/>
<protein>
    <submittedName>
        <fullName evidence="10">Cathepsin L1-like</fullName>
    </submittedName>
</protein>
<dbReference type="GO" id="GO:0005615">
    <property type="term" value="C:extracellular space"/>
    <property type="evidence" value="ECO:0000318"/>
    <property type="project" value="GO_Central"/>
</dbReference>
<dbReference type="InParanoid" id="F6T6J2"/>
<feature type="signal peptide" evidence="7">
    <location>
        <begin position="1"/>
        <end position="15"/>
    </location>
</feature>
<reference evidence="10" key="3">
    <citation type="submission" date="2025-08" db="UniProtKB">
        <authorList>
            <consortium name="Ensembl"/>
        </authorList>
    </citation>
    <scope>IDENTIFICATION</scope>
</reference>
<dbReference type="InterPro" id="IPR000169">
    <property type="entry name" value="Pept_cys_AS"/>
</dbReference>
<evidence type="ECO:0000256" key="7">
    <source>
        <dbReference type="SAM" id="SignalP"/>
    </source>
</evidence>
<feature type="domain" description="Peptidase C1A papain C-terminal" evidence="8">
    <location>
        <begin position="110"/>
        <end position="326"/>
    </location>
</feature>
<evidence type="ECO:0000256" key="6">
    <source>
        <dbReference type="ARBA" id="ARBA00023157"/>
    </source>
</evidence>
<dbReference type="InterPro" id="IPR025660">
    <property type="entry name" value="Pept_his_AS"/>
</dbReference>
<evidence type="ECO:0000313" key="10">
    <source>
        <dbReference type="Ensembl" id="ENSCINP00000015736.3"/>
    </source>
</evidence>
<accession>F6T6J2</accession>
<evidence type="ECO:0000256" key="3">
    <source>
        <dbReference type="ARBA" id="ARBA00022801"/>
    </source>
</evidence>
<dbReference type="GO" id="GO:0006955">
    <property type="term" value="P:immune response"/>
    <property type="evidence" value="ECO:0000318"/>
    <property type="project" value="GO_Central"/>
</dbReference>
<dbReference type="SMART" id="SM00848">
    <property type="entry name" value="Inhibitor_I29"/>
    <property type="match status" value="1"/>
</dbReference>
<dbReference type="Pfam" id="PF08246">
    <property type="entry name" value="Inhibitor_I29"/>
    <property type="match status" value="1"/>
</dbReference>
<dbReference type="GeneID" id="100176092"/>
<dbReference type="STRING" id="7719.ENSCINP00000015736"/>